<proteinExistence type="predicted"/>
<accession>A0A497EMP5</accession>
<reference evidence="3 4" key="1">
    <citation type="submission" date="2018-06" db="EMBL/GenBank/DDBJ databases">
        <title>Extensive metabolic versatility and redundancy in microbially diverse, dynamic hydrothermal sediments.</title>
        <authorList>
            <person name="Dombrowski N."/>
            <person name="Teske A."/>
            <person name="Baker B.J."/>
        </authorList>
    </citation>
    <scope>NUCLEOTIDE SEQUENCE [LARGE SCALE GENOMIC DNA]</scope>
    <source>
        <strain evidence="2">B34_G17</strain>
        <strain evidence="1">B66_G16</strain>
    </source>
</reference>
<gene>
    <name evidence="1" type="ORF">DRJ31_07185</name>
    <name evidence="2" type="ORF">DRJ33_02115</name>
</gene>
<protein>
    <submittedName>
        <fullName evidence="1">Uncharacterized protein</fullName>
    </submittedName>
</protein>
<evidence type="ECO:0000313" key="2">
    <source>
        <dbReference type="EMBL" id="RLE53045.1"/>
    </source>
</evidence>
<comment type="caution">
    <text evidence="1">The sequence shown here is derived from an EMBL/GenBank/DDBJ whole genome shotgun (WGS) entry which is preliminary data.</text>
</comment>
<evidence type="ECO:0000313" key="1">
    <source>
        <dbReference type="EMBL" id="RLE48476.1"/>
    </source>
</evidence>
<name>A0A497EMP5_9CREN</name>
<dbReference type="Proteomes" id="UP000272051">
    <property type="component" value="Unassembled WGS sequence"/>
</dbReference>
<dbReference type="EMBL" id="QMQX01000024">
    <property type="protein sequence ID" value="RLE53045.1"/>
    <property type="molecule type" value="Genomic_DNA"/>
</dbReference>
<organism evidence="1 4">
    <name type="scientific">Thermoproteota archaeon</name>
    <dbReference type="NCBI Taxonomy" id="2056631"/>
    <lineage>
        <taxon>Archaea</taxon>
        <taxon>Thermoproteota</taxon>
    </lineage>
</organism>
<evidence type="ECO:0000313" key="4">
    <source>
        <dbReference type="Proteomes" id="UP000278475"/>
    </source>
</evidence>
<dbReference type="Proteomes" id="UP000278475">
    <property type="component" value="Unassembled WGS sequence"/>
</dbReference>
<sequence>MRSGAIWRPEPIELIIVDILRRKAGSARDRELYEAVKKVVRDLSYRDFNRALMKLELNGIVNTSTIKKTIKNVVLVEKAKE</sequence>
<dbReference type="EMBL" id="QMQV01000073">
    <property type="protein sequence ID" value="RLE48476.1"/>
    <property type="molecule type" value="Genomic_DNA"/>
</dbReference>
<dbReference type="AlphaFoldDB" id="A0A497EMP5"/>
<evidence type="ECO:0000313" key="3">
    <source>
        <dbReference type="Proteomes" id="UP000272051"/>
    </source>
</evidence>